<gene>
    <name evidence="2" type="ORF">MENT_LOCUS39632</name>
</gene>
<dbReference type="AlphaFoldDB" id="A0A6V7WJ99"/>
<organism evidence="2 3">
    <name type="scientific">Meloidogyne enterolobii</name>
    <name type="common">Root-knot nematode worm</name>
    <name type="synonym">Meloidogyne mayaguensis</name>
    <dbReference type="NCBI Taxonomy" id="390850"/>
    <lineage>
        <taxon>Eukaryota</taxon>
        <taxon>Metazoa</taxon>
        <taxon>Ecdysozoa</taxon>
        <taxon>Nematoda</taxon>
        <taxon>Chromadorea</taxon>
        <taxon>Rhabditida</taxon>
        <taxon>Tylenchina</taxon>
        <taxon>Tylenchomorpha</taxon>
        <taxon>Tylenchoidea</taxon>
        <taxon>Meloidogynidae</taxon>
        <taxon>Meloidogyninae</taxon>
        <taxon>Meloidogyne</taxon>
    </lineage>
</organism>
<evidence type="ECO:0000256" key="1">
    <source>
        <dbReference type="SAM" id="Phobius"/>
    </source>
</evidence>
<feature type="transmembrane region" description="Helical" evidence="1">
    <location>
        <begin position="61"/>
        <end position="79"/>
    </location>
</feature>
<comment type="caution">
    <text evidence="2">The sequence shown here is derived from an EMBL/GenBank/DDBJ whole genome shotgun (WGS) entry which is preliminary data.</text>
</comment>
<keyword evidence="1" id="KW-0472">Membrane</keyword>
<evidence type="ECO:0000313" key="3">
    <source>
        <dbReference type="Proteomes" id="UP000580250"/>
    </source>
</evidence>
<evidence type="ECO:0000313" key="2">
    <source>
        <dbReference type="EMBL" id="CAD2187076.1"/>
    </source>
</evidence>
<protein>
    <submittedName>
        <fullName evidence="2">Uncharacterized protein</fullName>
    </submittedName>
</protein>
<keyword evidence="1" id="KW-1133">Transmembrane helix</keyword>
<dbReference type="EMBL" id="CAJEWN010000621">
    <property type="protein sequence ID" value="CAD2187076.1"/>
    <property type="molecule type" value="Genomic_DNA"/>
</dbReference>
<proteinExistence type="predicted"/>
<name>A0A6V7WJ99_MELEN</name>
<reference evidence="2 3" key="1">
    <citation type="submission" date="2020-08" db="EMBL/GenBank/DDBJ databases">
        <authorList>
            <person name="Koutsovoulos G."/>
            <person name="Danchin GJ E."/>
        </authorList>
    </citation>
    <scope>NUCLEOTIDE SEQUENCE [LARGE SCALE GENOMIC DNA]</scope>
</reference>
<dbReference type="Proteomes" id="UP000580250">
    <property type="component" value="Unassembled WGS sequence"/>
</dbReference>
<feature type="transmembrane region" description="Helical" evidence="1">
    <location>
        <begin position="20"/>
        <end position="41"/>
    </location>
</feature>
<accession>A0A6V7WJ99</accession>
<keyword evidence="1" id="KW-0812">Transmembrane</keyword>
<sequence>MNSSSRRIFLYNLCLFKHFLLTLPFFFRILPSFFFFRIQVFHNSSSPILLPSTPFFYSSSFHPYPHLFVSFASLIFLLFPSFSSSSSIFLQLLFPHFPELLF</sequence>